<feature type="compositionally biased region" description="Basic and acidic residues" evidence="1">
    <location>
        <begin position="351"/>
        <end position="367"/>
    </location>
</feature>
<feature type="compositionally biased region" description="Polar residues" evidence="1">
    <location>
        <begin position="261"/>
        <end position="277"/>
    </location>
</feature>
<dbReference type="AlphaFoldDB" id="A0AAD4NHV9"/>
<feature type="compositionally biased region" description="Basic and acidic residues" evidence="1">
    <location>
        <begin position="62"/>
        <end position="85"/>
    </location>
</feature>
<feature type="region of interest" description="Disordered" evidence="1">
    <location>
        <begin position="1"/>
        <end position="224"/>
    </location>
</feature>
<feature type="compositionally biased region" description="Polar residues" evidence="1">
    <location>
        <begin position="309"/>
        <end position="323"/>
    </location>
</feature>
<comment type="caution">
    <text evidence="2">The sequence shown here is derived from an EMBL/GenBank/DDBJ whole genome shotgun (WGS) entry which is preliminary data.</text>
</comment>
<protein>
    <submittedName>
        <fullName evidence="2">M-phase phosphoprotein 8-like isoform X1</fullName>
    </submittedName>
</protein>
<feature type="compositionally biased region" description="Basic and acidic residues" evidence="1">
    <location>
        <begin position="391"/>
        <end position="404"/>
    </location>
</feature>
<feature type="compositionally biased region" description="Basic residues" evidence="1">
    <location>
        <begin position="377"/>
        <end position="390"/>
    </location>
</feature>
<feature type="compositionally biased region" description="Basic and acidic residues" evidence="1">
    <location>
        <begin position="174"/>
        <end position="191"/>
    </location>
</feature>
<feature type="region of interest" description="Disordered" evidence="1">
    <location>
        <begin position="249"/>
        <end position="330"/>
    </location>
</feature>
<feature type="compositionally biased region" description="Polar residues" evidence="1">
    <location>
        <begin position="99"/>
        <end position="109"/>
    </location>
</feature>
<reference evidence="2" key="1">
    <citation type="submission" date="2022-01" db="EMBL/GenBank/DDBJ databases">
        <title>Genome Sequence Resource for Two Populations of Ditylenchus destructor, the Migratory Endoparasitic Phytonematode.</title>
        <authorList>
            <person name="Zhang H."/>
            <person name="Lin R."/>
            <person name="Xie B."/>
        </authorList>
    </citation>
    <scope>NUCLEOTIDE SEQUENCE</scope>
    <source>
        <strain evidence="2">BazhouSP</strain>
    </source>
</reference>
<accession>A0AAD4NHV9</accession>
<dbReference type="SUPFAM" id="SSF48403">
    <property type="entry name" value="Ankyrin repeat"/>
    <property type="match status" value="1"/>
</dbReference>
<feature type="compositionally biased region" description="Basic and acidic residues" evidence="1">
    <location>
        <begin position="213"/>
        <end position="224"/>
    </location>
</feature>
<evidence type="ECO:0000313" key="3">
    <source>
        <dbReference type="Proteomes" id="UP001201812"/>
    </source>
</evidence>
<feature type="compositionally biased region" description="Basic and acidic residues" evidence="1">
    <location>
        <begin position="1"/>
        <end position="11"/>
    </location>
</feature>
<name>A0AAD4NHV9_9BILA</name>
<proteinExistence type="predicted"/>
<feature type="compositionally biased region" description="Low complexity" evidence="1">
    <location>
        <begin position="435"/>
        <end position="444"/>
    </location>
</feature>
<evidence type="ECO:0000256" key="1">
    <source>
        <dbReference type="SAM" id="MobiDB-lite"/>
    </source>
</evidence>
<gene>
    <name evidence="2" type="ORF">DdX_00900</name>
</gene>
<feature type="compositionally biased region" description="Acidic residues" evidence="1">
    <location>
        <begin position="192"/>
        <end position="201"/>
    </location>
</feature>
<keyword evidence="3" id="KW-1185">Reference proteome</keyword>
<organism evidence="2 3">
    <name type="scientific">Ditylenchus destructor</name>
    <dbReference type="NCBI Taxonomy" id="166010"/>
    <lineage>
        <taxon>Eukaryota</taxon>
        <taxon>Metazoa</taxon>
        <taxon>Ecdysozoa</taxon>
        <taxon>Nematoda</taxon>
        <taxon>Chromadorea</taxon>
        <taxon>Rhabditida</taxon>
        <taxon>Tylenchina</taxon>
        <taxon>Tylenchomorpha</taxon>
        <taxon>Sphaerularioidea</taxon>
        <taxon>Anguinidae</taxon>
        <taxon>Anguininae</taxon>
        <taxon>Ditylenchus</taxon>
    </lineage>
</organism>
<dbReference type="InterPro" id="IPR036770">
    <property type="entry name" value="Ankyrin_rpt-contain_sf"/>
</dbReference>
<feature type="region of interest" description="Disordered" evidence="1">
    <location>
        <begin position="351"/>
        <end position="512"/>
    </location>
</feature>
<sequence length="883" mass="98092">MDEGELVLHLDESEDTDDKSPPPTEKQNSKSTGDAVGGAAQNGENSGNIKSLVRSDTPAENENDRNSSSKVNEQKAIDANQEDKTAANVNEANTHKKSSNGPTVTSSVESNEKEDIEASRGRPTNKERGKGERTSSRSMGSSSTSSDEDLYSDGSSQSSAEVYEDDKKKKRTSTKHEVVVKQETKPHRVESSEESDEEQKEEQETWYGIKPDQGPREARRLFVADRIPTKTEKILAEVDPGVRVLRNHLRARVSDVKSESPAPTETKTRQGRPSTSKAKYGSVLSDLDSEGTYSEATPPPRSGKRGRATKQSPSPDFTSQLKANKNLGDIFTCEDNVEEQKTKIIKGKKVEEKEVPKIKEEKKEIQKEASTSSASARKQHNQVTIKRKRPREIETDTKNEEIKPLIHLHKKPAEEQKKAIFMPEIKTEHSQMPLQVSKQTSVQKSSKDVPRPPSSPRPASTIKPPSYKLKPQEPLKRPIQRTIEEKVSDKKLPASQKKSPLPPAKTKLGTIGTGTLSKSSVEVSAKQKRLQSLDLPLSVIPALTDLNEYIAEELKKAEPSPIQLSQQEFEEAVMDGKVDKVRAALAAKDKDNINLDSTDGSGLTLLHKLCEVKCNATHTQCELIEVMVTNGARMDAIETSSGQIPLHAAIANRRICHVKKLLALRSPVNTPDYSDQPPIVTAFNCSDAEFINALLNAGATFQPAFRNKPSTNKHLLKKVISHQARLQSAFDKARNTITSNMTAKPISPIFVNPLYESRNIEHSFRMDEATLPGPNCAFMVFTCLCDFSTDRFESRMWSWSPVVRISINNRDCKLLQESSKFVFLAQLRNGFNMLNIELNPSQCDYSDLKLLTQVFFVQLHRNGANPQQNQPRSVAPVQPMQSP</sequence>
<dbReference type="Gene3D" id="1.25.40.20">
    <property type="entry name" value="Ankyrin repeat-containing domain"/>
    <property type="match status" value="1"/>
</dbReference>
<dbReference type="Proteomes" id="UP001201812">
    <property type="component" value="Unassembled WGS sequence"/>
</dbReference>
<feature type="compositionally biased region" description="Basic and acidic residues" evidence="1">
    <location>
        <begin position="110"/>
        <end position="135"/>
    </location>
</feature>
<feature type="compositionally biased region" description="Basic and acidic residues" evidence="1">
    <location>
        <begin position="470"/>
        <end position="492"/>
    </location>
</feature>
<evidence type="ECO:0000313" key="2">
    <source>
        <dbReference type="EMBL" id="KAI1728702.1"/>
    </source>
</evidence>
<feature type="region of interest" description="Disordered" evidence="1">
    <location>
        <begin position="863"/>
        <end position="883"/>
    </location>
</feature>
<feature type="compositionally biased region" description="Low complexity" evidence="1">
    <location>
        <begin position="136"/>
        <end position="145"/>
    </location>
</feature>
<dbReference type="EMBL" id="JAKKPZ010000001">
    <property type="protein sequence ID" value="KAI1728702.1"/>
    <property type="molecule type" value="Genomic_DNA"/>
</dbReference>